<evidence type="ECO:0000256" key="1">
    <source>
        <dbReference type="SAM" id="MobiDB-lite"/>
    </source>
</evidence>
<evidence type="ECO:0000256" key="2">
    <source>
        <dbReference type="SAM" id="Phobius"/>
    </source>
</evidence>
<reference evidence="3" key="1">
    <citation type="submission" date="2021-01" db="EMBL/GenBank/DDBJ databases">
        <authorList>
            <person name="Corre E."/>
            <person name="Pelletier E."/>
            <person name="Niang G."/>
            <person name="Scheremetjew M."/>
            <person name="Finn R."/>
            <person name="Kale V."/>
            <person name="Holt S."/>
            <person name="Cochrane G."/>
            <person name="Meng A."/>
            <person name="Brown T."/>
            <person name="Cohen L."/>
        </authorList>
    </citation>
    <scope>NUCLEOTIDE SEQUENCE</scope>
    <source>
        <strain evidence="3">Ms1</strain>
    </source>
</reference>
<evidence type="ECO:0008006" key="4">
    <source>
        <dbReference type="Google" id="ProtNLM"/>
    </source>
</evidence>
<dbReference type="EMBL" id="HBFS01001567">
    <property type="protein sequence ID" value="CAD8907886.1"/>
    <property type="molecule type" value="Transcribed_RNA"/>
</dbReference>
<gene>
    <name evidence="3" type="ORF">BSP0115_LOCUS1083</name>
</gene>
<feature type="transmembrane region" description="Helical" evidence="2">
    <location>
        <begin position="411"/>
        <end position="433"/>
    </location>
</feature>
<feature type="transmembrane region" description="Helical" evidence="2">
    <location>
        <begin position="129"/>
        <end position="152"/>
    </location>
</feature>
<name>A0A7S1G4Q6_9STRA</name>
<feature type="transmembrane region" description="Helical" evidence="2">
    <location>
        <begin position="88"/>
        <end position="109"/>
    </location>
</feature>
<feature type="region of interest" description="Disordered" evidence="1">
    <location>
        <begin position="1"/>
        <end position="25"/>
    </location>
</feature>
<sequence>MDSTTTPGDELRHRLASLGDKGDGEVPHKLHRHHRVLTAEEKAIESVEDAARVSLFTKPLTTLFVFSIIMKDWAVAGVDWLRLNARQVLLYVTLAGLVSLPLVAPPAYFVGARDAIVEASVEHGVYIGYWVLLGILSSVGLGSGLHTFLLFLGPHIIRVTITAAKCGSTDFPVELSQYFPRIDYTDESFACPDERDGADTWAIIAKVRWTAFLWGAGTAIGELPPYFFARAARLSGEKLKELEEVEDDENAPSRELTLMERAKVLMHTAVQRGGFTAILLAASIPNPLFDLAGITCGHFLIPFWTFFGATFIGKAVVKTSLQSLFYVTVFHPHNLQWLRNLLPFEFVADKLDLAFRSLAKACYDVEDASEGAVAACRTCCGDLFANSAATREFCEGECGVEHPPAGYGFGFWMNIVIGGFLLYFAASIIDGLVSERLANEAKRRMERAEKAASSKK</sequence>
<keyword evidence="2" id="KW-0472">Membrane</keyword>
<protein>
    <recommendedName>
        <fullName evidence="4">Vacuole membrane protein 1</fullName>
    </recommendedName>
</protein>
<organism evidence="3">
    <name type="scientific">Bicosoecida sp. CB-2014</name>
    <dbReference type="NCBI Taxonomy" id="1486930"/>
    <lineage>
        <taxon>Eukaryota</taxon>
        <taxon>Sar</taxon>
        <taxon>Stramenopiles</taxon>
        <taxon>Bigyra</taxon>
        <taxon>Opalozoa</taxon>
        <taxon>Bicosoecida</taxon>
    </lineage>
</organism>
<feature type="transmembrane region" description="Helical" evidence="2">
    <location>
        <begin position="63"/>
        <end position="81"/>
    </location>
</feature>
<evidence type="ECO:0000313" key="3">
    <source>
        <dbReference type="EMBL" id="CAD8907886.1"/>
    </source>
</evidence>
<keyword evidence="2" id="KW-1133">Transmembrane helix</keyword>
<keyword evidence="2" id="KW-0812">Transmembrane</keyword>
<dbReference type="AlphaFoldDB" id="A0A7S1G4Q6"/>
<accession>A0A7S1G4Q6</accession>
<feature type="transmembrane region" description="Helical" evidence="2">
    <location>
        <begin position="291"/>
        <end position="312"/>
    </location>
</feature>
<proteinExistence type="predicted"/>